<comment type="caution">
    <text evidence="5">The sequence shown here is derived from an EMBL/GenBank/DDBJ whole genome shotgun (WGS) entry which is preliminary data.</text>
</comment>
<dbReference type="GO" id="GO:0008236">
    <property type="term" value="F:serine-type peptidase activity"/>
    <property type="evidence" value="ECO:0007669"/>
    <property type="project" value="InterPro"/>
</dbReference>
<dbReference type="EMBL" id="DWWA01000052">
    <property type="protein sequence ID" value="HJC73173.1"/>
    <property type="molecule type" value="Genomic_DNA"/>
</dbReference>
<evidence type="ECO:0000313" key="6">
    <source>
        <dbReference type="Proteomes" id="UP000823918"/>
    </source>
</evidence>
<dbReference type="Gene3D" id="3.40.50.1820">
    <property type="entry name" value="alpha/beta hydrolase"/>
    <property type="match status" value="1"/>
</dbReference>
<dbReference type="InterPro" id="IPR029058">
    <property type="entry name" value="AB_hydrolase_fold"/>
</dbReference>
<dbReference type="GO" id="GO:0006508">
    <property type="term" value="P:proteolysis"/>
    <property type="evidence" value="ECO:0007669"/>
    <property type="project" value="InterPro"/>
</dbReference>
<feature type="transmembrane region" description="Helical" evidence="2">
    <location>
        <begin position="12"/>
        <end position="31"/>
    </location>
</feature>
<organism evidence="5 6">
    <name type="scientific">Candidatus Ruthenibacterium merdavium</name>
    <dbReference type="NCBI Taxonomy" id="2838752"/>
    <lineage>
        <taxon>Bacteria</taxon>
        <taxon>Bacillati</taxon>
        <taxon>Bacillota</taxon>
        <taxon>Clostridia</taxon>
        <taxon>Eubacteriales</taxon>
        <taxon>Oscillospiraceae</taxon>
        <taxon>Ruthenibacterium</taxon>
    </lineage>
</organism>
<sequence>MNKAIPEKRGRAVFVGMGILAFVLAFLGGAVSKFAIKPSWNKEYTVVWSDEIGRMQTDIPYGQGEANKFDLYLPTDNTKERYGLVVYLHAGGFTSGDKQDDTAMLQWLCSKGYVAAGINYTLRTDTNSASVFSQSNEIKDAVPKVIEAARKNGYQIDKMTMAGGSAGHALAMIYAYRDAGEAPVPVVLTFGAVGPASFYQEDWGIYGLDQSDEACAAMFGVMAGVEITPEEIRDGTYLEKVKPISASMWITEHSAPAVVAYGTQDRIQPYLASLRLKTALEEHGVEFQYFELPHSGHGLQNDDAISEQWMNSVAEYLEKYMPVK</sequence>
<evidence type="ECO:0000259" key="3">
    <source>
        <dbReference type="Pfam" id="PF00326"/>
    </source>
</evidence>
<protein>
    <submittedName>
        <fullName evidence="5">Alpha/beta hydrolase</fullName>
    </submittedName>
</protein>
<evidence type="ECO:0000313" key="5">
    <source>
        <dbReference type="EMBL" id="HJC73173.1"/>
    </source>
</evidence>
<dbReference type="AlphaFoldDB" id="A0A9D2Q598"/>
<feature type="domain" description="Peptidase S9 prolyl oligopeptidase catalytic" evidence="3">
    <location>
        <begin position="243"/>
        <end position="321"/>
    </location>
</feature>
<dbReference type="InterPro" id="IPR001375">
    <property type="entry name" value="Peptidase_S9_cat"/>
</dbReference>
<dbReference type="InterPro" id="IPR049492">
    <property type="entry name" value="BD-FAE-like_dom"/>
</dbReference>
<evidence type="ECO:0000256" key="1">
    <source>
        <dbReference type="ARBA" id="ARBA00022801"/>
    </source>
</evidence>
<dbReference type="SUPFAM" id="SSF53474">
    <property type="entry name" value="alpha/beta-Hydrolases"/>
    <property type="match status" value="1"/>
</dbReference>
<keyword evidence="1 5" id="KW-0378">Hydrolase</keyword>
<evidence type="ECO:0000256" key="2">
    <source>
        <dbReference type="SAM" id="Phobius"/>
    </source>
</evidence>
<dbReference type="Pfam" id="PF20434">
    <property type="entry name" value="BD-FAE"/>
    <property type="match status" value="1"/>
</dbReference>
<proteinExistence type="predicted"/>
<reference evidence="5" key="1">
    <citation type="journal article" date="2021" name="PeerJ">
        <title>Extensive microbial diversity within the chicken gut microbiome revealed by metagenomics and culture.</title>
        <authorList>
            <person name="Gilroy R."/>
            <person name="Ravi A."/>
            <person name="Getino M."/>
            <person name="Pursley I."/>
            <person name="Horton D.L."/>
            <person name="Alikhan N.F."/>
            <person name="Baker D."/>
            <person name="Gharbi K."/>
            <person name="Hall N."/>
            <person name="Watson M."/>
            <person name="Adriaenssens E.M."/>
            <person name="Foster-Nyarko E."/>
            <person name="Jarju S."/>
            <person name="Secka A."/>
            <person name="Antonio M."/>
            <person name="Oren A."/>
            <person name="Chaudhuri R.R."/>
            <person name="La Ragione R."/>
            <person name="Hildebrand F."/>
            <person name="Pallen M.J."/>
        </authorList>
    </citation>
    <scope>NUCLEOTIDE SEQUENCE</scope>
    <source>
        <strain evidence="5">5933</strain>
    </source>
</reference>
<reference evidence="5" key="2">
    <citation type="submission" date="2021-04" db="EMBL/GenBank/DDBJ databases">
        <authorList>
            <person name="Gilroy R."/>
        </authorList>
    </citation>
    <scope>NUCLEOTIDE SEQUENCE</scope>
    <source>
        <strain evidence="5">5933</strain>
    </source>
</reference>
<keyword evidence="2" id="KW-0472">Membrane</keyword>
<accession>A0A9D2Q598</accession>
<dbReference type="PANTHER" id="PTHR48081">
    <property type="entry name" value="AB HYDROLASE SUPERFAMILY PROTEIN C4A8.06C"/>
    <property type="match status" value="1"/>
</dbReference>
<keyword evidence="2" id="KW-0812">Transmembrane</keyword>
<gene>
    <name evidence="5" type="ORF">H9698_10350</name>
</gene>
<keyword evidence="2" id="KW-1133">Transmembrane helix</keyword>
<feature type="domain" description="BD-FAE-like" evidence="4">
    <location>
        <begin position="70"/>
        <end position="178"/>
    </location>
</feature>
<dbReference type="Pfam" id="PF00326">
    <property type="entry name" value="Peptidase_S9"/>
    <property type="match status" value="1"/>
</dbReference>
<dbReference type="Proteomes" id="UP000823918">
    <property type="component" value="Unassembled WGS sequence"/>
</dbReference>
<name>A0A9D2Q598_9FIRM</name>
<evidence type="ECO:0000259" key="4">
    <source>
        <dbReference type="Pfam" id="PF20434"/>
    </source>
</evidence>
<dbReference type="InterPro" id="IPR050300">
    <property type="entry name" value="GDXG_lipolytic_enzyme"/>
</dbReference>